<dbReference type="SUPFAM" id="SSF82895">
    <property type="entry name" value="TSP-1 type 1 repeat"/>
    <property type="match status" value="1"/>
</dbReference>
<organism evidence="2 3">
    <name type="scientific">Ancylostoma ceylanicum</name>
    <dbReference type="NCBI Taxonomy" id="53326"/>
    <lineage>
        <taxon>Eukaryota</taxon>
        <taxon>Metazoa</taxon>
        <taxon>Ecdysozoa</taxon>
        <taxon>Nematoda</taxon>
        <taxon>Chromadorea</taxon>
        <taxon>Rhabditida</taxon>
        <taxon>Rhabditina</taxon>
        <taxon>Rhabditomorpha</taxon>
        <taxon>Strongyloidea</taxon>
        <taxon>Ancylostomatidae</taxon>
        <taxon>Ancylostomatinae</taxon>
        <taxon>Ancylostoma</taxon>
    </lineage>
</organism>
<sequence length="181" mass="19870">MDTYFTDLCINVALSCSAPDKTSDVALVNSHGAHLAMAAATVNLTLSCNDKAYWVTSTGSAVDHLSCGVIQKATEPPKIETTTKFETTTEPSCASSKWAEWREWSTCTDTCGSCGTMQRFRACQKSRPECFCEGSAFEKVVCNQEVCRYPREKPCCDGFAPTSYNGRFFCMKSLQSRTVVV</sequence>
<dbReference type="SMART" id="SM00209">
    <property type="entry name" value="TSP1"/>
    <property type="match status" value="1"/>
</dbReference>
<keyword evidence="3" id="KW-1185">Reference proteome</keyword>
<dbReference type="Pfam" id="PF00090">
    <property type="entry name" value="TSP_1"/>
    <property type="match status" value="1"/>
</dbReference>
<gene>
    <name evidence="2" type="ORF">ANCCEY_11774</name>
</gene>
<proteinExistence type="predicted"/>
<reference evidence="2 3" key="1">
    <citation type="submission" date="2013-05" db="EMBL/GenBank/DDBJ databases">
        <title>Draft genome of the parasitic nematode Anyclostoma ceylanicum.</title>
        <authorList>
            <person name="Mitreva M."/>
        </authorList>
    </citation>
    <scope>NUCLEOTIDE SEQUENCE [LARGE SCALE GENOMIC DNA]</scope>
</reference>
<dbReference type="PROSITE" id="PS50092">
    <property type="entry name" value="TSP1"/>
    <property type="match status" value="1"/>
</dbReference>
<name>A0A0D6LB68_9BILA</name>
<dbReference type="InterPro" id="IPR002601">
    <property type="entry name" value="C6_domain"/>
</dbReference>
<feature type="domain" description="C6" evidence="1">
    <location>
        <begin position="2"/>
        <end position="67"/>
    </location>
</feature>
<dbReference type="EMBL" id="KE125335">
    <property type="protein sequence ID" value="EPB69134.1"/>
    <property type="molecule type" value="Genomic_DNA"/>
</dbReference>
<dbReference type="InterPro" id="IPR036383">
    <property type="entry name" value="TSP1_rpt_sf"/>
</dbReference>
<dbReference type="Pfam" id="PF01681">
    <property type="entry name" value="C6"/>
    <property type="match status" value="1"/>
</dbReference>
<evidence type="ECO:0000313" key="3">
    <source>
        <dbReference type="Proteomes" id="UP000054495"/>
    </source>
</evidence>
<dbReference type="Gene3D" id="2.20.100.10">
    <property type="entry name" value="Thrombospondin type-1 (TSP1) repeat"/>
    <property type="match status" value="1"/>
</dbReference>
<dbReference type="PANTHER" id="PTHR31507:SF12">
    <property type="entry name" value="C6 DOMAIN-CONTAINING PROTEIN"/>
    <property type="match status" value="1"/>
</dbReference>
<dbReference type="Proteomes" id="UP000054495">
    <property type="component" value="Unassembled WGS sequence"/>
</dbReference>
<protein>
    <submittedName>
        <fullName evidence="2">Thrombospondin type 1 domain protein</fullName>
    </submittedName>
</protein>
<evidence type="ECO:0000313" key="2">
    <source>
        <dbReference type="EMBL" id="EPB69134.1"/>
    </source>
</evidence>
<accession>A0A0D6LB68</accession>
<dbReference type="InterPro" id="IPR000884">
    <property type="entry name" value="TSP1_rpt"/>
</dbReference>
<evidence type="ECO:0000259" key="1">
    <source>
        <dbReference type="Pfam" id="PF01681"/>
    </source>
</evidence>
<dbReference type="AlphaFoldDB" id="A0A0D6LB68"/>
<dbReference type="PANTHER" id="PTHR31507">
    <property type="entry name" value="PROTEIN CBG15923"/>
    <property type="match status" value="1"/>
</dbReference>